<dbReference type="RefSeq" id="WP_222992785.1">
    <property type="nucleotide sequence ID" value="NZ_JAINVV010000013.1"/>
</dbReference>
<evidence type="ECO:0000259" key="1">
    <source>
        <dbReference type="Pfam" id="PF03435"/>
    </source>
</evidence>
<keyword evidence="4" id="KW-1185">Reference proteome</keyword>
<comment type="caution">
    <text evidence="3">The sequence shown here is derived from an EMBL/GenBank/DDBJ whole genome shotgun (WGS) entry which is preliminary data.</text>
</comment>
<dbReference type="Proteomes" id="UP000706039">
    <property type="component" value="Unassembled WGS sequence"/>
</dbReference>
<dbReference type="EMBL" id="JAINVV010000013">
    <property type="protein sequence ID" value="MBY8825676.1"/>
    <property type="molecule type" value="Genomic_DNA"/>
</dbReference>
<dbReference type="SUPFAM" id="SSF51735">
    <property type="entry name" value="NAD(P)-binding Rossmann-fold domains"/>
    <property type="match status" value="1"/>
</dbReference>
<name>A0ABS7PX07_9SPHN</name>
<evidence type="ECO:0000313" key="4">
    <source>
        <dbReference type="Proteomes" id="UP000706039"/>
    </source>
</evidence>
<dbReference type="Gene3D" id="3.40.50.720">
    <property type="entry name" value="NAD(P)-binding Rossmann-like Domain"/>
    <property type="match status" value="1"/>
</dbReference>
<proteinExistence type="predicted"/>
<dbReference type="Pfam" id="PF13761">
    <property type="entry name" value="DUF4166"/>
    <property type="match status" value="1"/>
</dbReference>
<dbReference type="InterPro" id="IPR025311">
    <property type="entry name" value="DUF4166"/>
</dbReference>
<gene>
    <name evidence="3" type="ORF">K7G82_25465</name>
</gene>
<protein>
    <submittedName>
        <fullName evidence="3">DUF4166 domain-containing protein</fullName>
    </submittedName>
</protein>
<organism evidence="3 4">
    <name type="scientific">Sphingomonas colocasiae</name>
    <dbReference type="NCBI Taxonomy" id="1848973"/>
    <lineage>
        <taxon>Bacteria</taxon>
        <taxon>Pseudomonadati</taxon>
        <taxon>Pseudomonadota</taxon>
        <taxon>Alphaproteobacteria</taxon>
        <taxon>Sphingomonadales</taxon>
        <taxon>Sphingomonadaceae</taxon>
        <taxon>Sphingomonas</taxon>
    </lineage>
</organism>
<dbReference type="PANTHER" id="PTHR43796">
    <property type="entry name" value="CARBOXYNORSPERMIDINE SYNTHASE"/>
    <property type="match status" value="1"/>
</dbReference>
<feature type="domain" description="DUF4166" evidence="2">
    <location>
        <begin position="380"/>
        <end position="534"/>
    </location>
</feature>
<dbReference type="InterPro" id="IPR005097">
    <property type="entry name" value="Sacchrp_dh_NADP-bd"/>
</dbReference>
<evidence type="ECO:0000259" key="2">
    <source>
        <dbReference type="Pfam" id="PF13761"/>
    </source>
</evidence>
<dbReference type="InterPro" id="IPR036291">
    <property type="entry name" value="NAD(P)-bd_dom_sf"/>
</dbReference>
<sequence length="538" mass="57799">MKRILIIGGYGGFGARLSRRLVAAGHRVIVAGRSAEKGAAFCAGLANAEPVVANRTRGIGLVMARLRPDLVIDAAGPFQSGGHIVPEACIAMRIPYLDLADARDFVTGIGALDTAARRAGVPIIAGASSVPALSGAVARHLAAGLERIDAVEIAISASNRSSAGVSVAKAILSYVGRPIRLWRGRRWAAGFGWQEMRHADFLLADGHGIKGRLVALADVPDLDLMPAALPGRPAVTFRAGTELGFQMIALWLASWPVRWGWMRSLTRNAAWLLPLYRMTLGLGGARSAMRVEVKGDGCARCWTLVADKGEGLEVPTMAAALLAGRVLAGGMAPGAYDASGLLDLADFEPLFATLAIRHAIAEHAVPPLYARIMGERFAALPPVVRAIHRVNGDGGATGEGRVERGTGMIARLIGWVMRFPPTGDYPLHVAFAERDGVEHWTRDFGGHHFASCLAQDGDCVTERFGPLRFVFALPSDRAGLRMVLRRWSAFGIRLPRMLAPRIEAREWAEDGRFHLMVDIRMPLIGPIVRYTGWLWPAA</sequence>
<accession>A0ABS7PX07</accession>
<reference evidence="3 4" key="1">
    <citation type="submission" date="2021-08" db="EMBL/GenBank/DDBJ databases">
        <authorList>
            <person name="Tuo L."/>
        </authorList>
    </citation>
    <scope>NUCLEOTIDE SEQUENCE [LARGE SCALE GENOMIC DNA]</scope>
    <source>
        <strain evidence="3 4">JCM 31229</strain>
    </source>
</reference>
<evidence type="ECO:0000313" key="3">
    <source>
        <dbReference type="EMBL" id="MBY8825676.1"/>
    </source>
</evidence>
<dbReference type="Pfam" id="PF03435">
    <property type="entry name" value="Sacchrp_dh_NADP"/>
    <property type="match status" value="1"/>
</dbReference>
<dbReference type="PANTHER" id="PTHR43796:SF2">
    <property type="entry name" value="CARBOXYNORSPERMIDINE SYNTHASE"/>
    <property type="match status" value="1"/>
</dbReference>
<feature type="domain" description="Saccharopine dehydrogenase NADP binding" evidence="1">
    <location>
        <begin position="4"/>
        <end position="101"/>
    </location>
</feature>